<gene>
    <name evidence="2" type="ORF">Pmi06nite_06850</name>
</gene>
<dbReference type="EMBL" id="BOOO01000003">
    <property type="protein sequence ID" value="GII27243.1"/>
    <property type="molecule type" value="Genomic_DNA"/>
</dbReference>
<keyword evidence="3" id="KW-1185">Reference proteome</keyword>
<accession>A0A8J3X886</accession>
<name>A0A8J3X886_9ACTN</name>
<evidence type="ECO:0000313" key="3">
    <source>
        <dbReference type="Proteomes" id="UP000650628"/>
    </source>
</evidence>
<dbReference type="Pfam" id="PF13026">
    <property type="entry name" value="DUF3887"/>
    <property type="match status" value="1"/>
</dbReference>
<reference evidence="2 3" key="1">
    <citation type="submission" date="2021-01" db="EMBL/GenBank/DDBJ databases">
        <title>Whole genome shotgun sequence of Planotetraspora mira NBRC 15435.</title>
        <authorList>
            <person name="Komaki H."/>
            <person name="Tamura T."/>
        </authorList>
    </citation>
    <scope>NUCLEOTIDE SEQUENCE [LARGE SCALE GENOMIC DNA]</scope>
    <source>
        <strain evidence="2 3">NBRC 15435</strain>
    </source>
</reference>
<dbReference type="Gene3D" id="3.10.450.590">
    <property type="match status" value="1"/>
</dbReference>
<dbReference type="InterPro" id="IPR024981">
    <property type="entry name" value="DUF3887"/>
</dbReference>
<protein>
    <recommendedName>
        <fullName evidence="1">DUF3887 domain-containing protein</fullName>
    </recommendedName>
</protein>
<comment type="caution">
    <text evidence="2">The sequence shown here is derived from an EMBL/GenBank/DDBJ whole genome shotgun (WGS) entry which is preliminary data.</text>
</comment>
<evidence type="ECO:0000259" key="1">
    <source>
        <dbReference type="Pfam" id="PF13026"/>
    </source>
</evidence>
<dbReference type="RefSeq" id="WP_203951332.1">
    <property type="nucleotide sequence ID" value="NZ_BOOO01000003.1"/>
</dbReference>
<sequence length="203" mass="21661">MDERLGELAEQVARSARHLAEVAKQEAGAPGELATVRLAQQLDALSGVTLRVCVERARAAGHTWQELGDLLGVSRQAAFQRFGKPIDPRTGAPMSNTAQTDAAGRATALLADWTEGRYEQVVADFDATMSAALSATELAAAWAQVVGTVGTLERTDEPLVRAQGDLTVVDIPLEFEAGEMKARFTFNADRTVGGLFILNLDVP</sequence>
<dbReference type="AlphaFoldDB" id="A0A8J3X886"/>
<evidence type="ECO:0000313" key="2">
    <source>
        <dbReference type="EMBL" id="GII27243.1"/>
    </source>
</evidence>
<feature type="domain" description="DUF3887" evidence="1">
    <location>
        <begin position="111"/>
        <end position="195"/>
    </location>
</feature>
<organism evidence="2 3">
    <name type="scientific">Planotetraspora mira</name>
    <dbReference type="NCBI Taxonomy" id="58121"/>
    <lineage>
        <taxon>Bacteria</taxon>
        <taxon>Bacillati</taxon>
        <taxon>Actinomycetota</taxon>
        <taxon>Actinomycetes</taxon>
        <taxon>Streptosporangiales</taxon>
        <taxon>Streptosporangiaceae</taxon>
        <taxon>Planotetraspora</taxon>
    </lineage>
</organism>
<dbReference type="Proteomes" id="UP000650628">
    <property type="component" value="Unassembled WGS sequence"/>
</dbReference>
<proteinExistence type="predicted"/>